<evidence type="ECO:0000256" key="6">
    <source>
        <dbReference type="ARBA" id="ARBA00022989"/>
    </source>
</evidence>
<evidence type="ECO:0000313" key="10">
    <source>
        <dbReference type="EMBL" id="GAI19582.1"/>
    </source>
</evidence>
<keyword evidence="4" id="KW-0997">Cell inner membrane</keyword>
<evidence type="ECO:0000259" key="9">
    <source>
        <dbReference type="Pfam" id="PF04290"/>
    </source>
</evidence>
<evidence type="ECO:0000256" key="1">
    <source>
        <dbReference type="ARBA" id="ARBA00004429"/>
    </source>
</evidence>
<proteinExistence type="predicted"/>
<evidence type="ECO:0000256" key="3">
    <source>
        <dbReference type="ARBA" id="ARBA00022475"/>
    </source>
</evidence>
<protein>
    <recommendedName>
        <fullName evidence="9">Tripartite ATP-independent periplasmic transporters DctQ component domain-containing protein</fullName>
    </recommendedName>
</protein>
<dbReference type="Pfam" id="PF04290">
    <property type="entry name" value="DctQ"/>
    <property type="match status" value="1"/>
</dbReference>
<dbReference type="AlphaFoldDB" id="X1LJN6"/>
<gene>
    <name evidence="10" type="ORF">S06H3_36888</name>
</gene>
<feature type="transmembrane region" description="Helical" evidence="8">
    <location>
        <begin position="27"/>
        <end position="49"/>
    </location>
</feature>
<keyword evidence="3" id="KW-1003">Cell membrane</keyword>
<evidence type="ECO:0000256" key="5">
    <source>
        <dbReference type="ARBA" id="ARBA00022692"/>
    </source>
</evidence>
<keyword evidence="2" id="KW-0813">Transport</keyword>
<evidence type="ECO:0000256" key="8">
    <source>
        <dbReference type="SAM" id="Phobius"/>
    </source>
</evidence>
<feature type="transmembrane region" description="Helical" evidence="8">
    <location>
        <begin position="94"/>
        <end position="115"/>
    </location>
</feature>
<dbReference type="InterPro" id="IPR007387">
    <property type="entry name" value="TRAP_DctQ"/>
</dbReference>
<sequence length="144" mass="15673">MSLDKASAKIHRVIDPVIRWTSNFGMYALVLMVVVVVADVLMRLLSIGVPGLNEVQIFMMVAVTFLSIAYVGVKKGHIIIELLVSKLSPPHRAISKAINDVLGLGIVVIIAWRSVPYAIQNLPKHTAVLHLPLTVAIFLVTIGC</sequence>
<accession>X1LJN6</accession>
<keyword evidence="7 8" id="KW-0472">Membrane</keyword>
<reference evidence="10" key="1">
    <citation type="journal article" date="2014" name="Front. Microbiol.">
        <title>High frequency of phylogenetically diverse reductive dehalogenase-homologous genes in deep subseafloor sedimentary metagenomes.</title>
        <authorList>
            <person name="Kawai M."/>
            <person name="Futagami T."/>
            <person name="Toyoda A."/>
            <person name="Takaki Y."/>
            <person name="Nishi S."/>
            <person name="Hori S."/>
            <person name="Arai W."/>
            <person name="Tsubouchi T."/>
            <person name="Morono Y."/>
            <person name="Uchiyama I."/>
            <person name="Ito T."/>
            <person name="Fujiyama A."/>
            <person name="Inagaki F."/>
            <person name="Takami H."/>
        </authorList>
    </citation>
    <scope>NUCLEOTIDE SEQUENCE</scope>
    <source>
        <strain evidence="10">Expedition CK06-06</strain>
    </source>
</reference>
<evidence type="ECO:0000256" key="2">
    <source>
        <dbReference type="ARBA" id="ARBA00022448"/>
    </source>
</evidence>
<keyword evidence="5 8" id="KW-0812">Transmembrane</keyword>
<dbReference type="GO" id="GO:0005886">
    <property type="term" value="C:plasma membrane"/>
    <property type="evidence" value="ECO:0007669"/>
    <property type="project" value="UniProtKB-SubCell"/>
</dbReference>
<organism evidence="10">
    <name type="scientific">marine sediment metagenome</name>
    <dbReference type="NCBI Taxonomy" id="412755"/>
    <lineage>
        <taxon>unclassified sequences</taxon>
        <taxon>metagenomes</taxon>
        <taxon>ecological metagenomes</taxon>
    </lineage>
</organism>
<evidence type="ECO:0000256" key="7">
    <source>
        <dbReference type="ARBA" id="ARBA00023136"/>
    </source>
</evidence>
<dbReference type="InterPro" id="IPR055348">
    <property type="entry name" value="DctQ"/>
</dbReference>
<keyword evidence="6 8" id="KW-1133">Transmembrane helix</keyword>
<feature type="domain" description="Tripartite ATP-independent periplasmic transporters DctQ component" evidence="9">
    <location>
        <begin position="32"/>
        <end position="144"/>
    </location>
</feature>
<feature type="transmembrane region" description="Helical" evidence="8">
    <location>
        <begin position="127"/>
        <end position="143"/>
    </location>
</feature>
<name>X1LJN6_9ZZZZ</name>
<comment type="subcellular location">
    <subcellularLocation>
        <location evidence="1">Cell inner membrane</location>
        <topology evidence="1">Multi-pass membrane protein</topology>
    </subcellularLocation>
</comment>
<evidence type="ECO:0000256" key="4">
    <source>
        <dbReference type="ARBA" id="ARBA00022519"/>
    </source>
</evidence>
<feature type="non-terminal residue" evidence="10">
    <location>
        <position position="144"/>
    </location>
</feature>
<dbReference type="EMBL" id="BARV01022364">
    <property type="protein sequence ID" value="GAI19582.1"/>
    <property type="molecule type" value="Genomic_DNA"/>
</dbReference>
<feature type="transmembrane region" description="Helical" evidence="8">
    <location>
        <begin position="55"/>
        <end position="73"/>
    </location>
</feature>
<comment type="caution">
    <text evidence="10">The sequence shown here is derived from an EMBL/GenBank/DDBJ whole genome shotgun (WGS) entry which is preliminary data.</text>
</comment>
<dbReference type="PANTHER" id="PTHR35011">
    <property type="entry name" value="2,3-DIKETO-L-GULONATE TRAP TRANSPORTER SMALL PERMEASE PROTEIN YIAM"/>
    <property type="match status" value="1"/>
</dbReference>